<evidence type="ECO:0000256" key="2">
    <source>
        <dbReference type="ARBA" id="ARBA00007599"/>
    </source>
</evidence>
<keyword evidence="4" id="KW-0963">Cytoplasm</keyword>
<dbReference type="InterPro" id="IPR003442">
    <property type="entry name" value="T6A_TsaE"/>
</dbReference>
<dbReference type="Gene3D" id="3.40.50.300">
    <property type="entry name" value="P-loop containing nucleotide triphosphate hydrolases"/>
    <property type="match status" value="1"/>
</dbReference>
<gene>
    <name evidence="11" type="ORF">CRV12_02310</name>
</gene>
<keyword evidence="11" id="KW-0808">Transferase</keyword>
<dbReference type="GO" id="GO:0005737">
    <property type="term" value="C:cytoplasm"/>
    <property type="evidence" value="ECO:0007669"/>
    <property type="project" value="UniProtKB-SubCell"/>
</dbReference>
<evidence type="ECO:0000256" key="9">
    <source>
        <dbReference type="ARBA" id="ARBA00022842"/>
    </source>
</evidence>
<accession>A0A2P5SZN8</accession>
<evidence type="ECO:0000256" key="10">
    <source>
        <dbReference type="ARBA" id="ARBA00032441"/>
    </source>
</evidence>
<evidence type="ECO:0000256" key="4">
    <source>
        <dbReference type="ARBA" id="ARBA00022490"/>
    </source>
</evidence>
<proteinExistence type="inferred from homology"/>
<evidence type="ECO:0000256" key="8">
    <source>
        <dbReference type="ARBA" id="ARBA00022840"/>
    </source>
</evidence>
<evidence type="ECO:0000256" key="3">
    <source>
        <dbReference type="ARBA" id="ARBA00019010"/>
    </source>
</evidence>
<dbReference type="RefSeq" id="WP_136131053.1">
    <property type="nucleotide sequence ID" value="NZ_PDKT01000003.1"/>
</dbReference>
<dbReference type="InterPro" id="IPR027417">
    <property type="entry name" value="P-loop_NTPase"/>
</dbReference>
<dbReference type="GO" id="GO:0016740">
    <property type="term" value="F:transferase activity"/>
    <property type="evidence" value="ECO:0007669"/>
    <property type="project" value="UniProtKB-KW"/>
</dbReference>
<sequence length="157" mass="18289">MKNYFLNLSCEKKTIELGNELGLLCYNQPVNIYLYGDLGSGKTTFVRGFLRASGYYGIVKSPTYTFVESYKVYDILLYHIDLYRINNQCELDSIGICEYFGNTICLVEWPQCGKGMLPLPDLKLVFHYIGDKRKVQLIAYSSFTKYLLEELYYLRNK</sequence>
<keyword evidence="9" id="KW-0460">Magnesium</keyword>
<dbReference type="GO" id="GO:0002949">
    <property type="term" value="P:tRNA threonylcarbamoyladenosine modification"/>
    <property type="evidence" value="ECO:0007669"/>
    <property type="project" value="InterPro"/>
</dbReference>
<protein>
    <recommendedName>
        <fullName evidence="3">tRNA threonylcarbamoyladenosine biosynthesis protein TsaE</fullName>
    </recommendedName>
    <alternativeName>
        <fullName evidence="10">t(6)A37 threonylcarbamoyladenosine biosynthesis protein TsaE</fullName>
    </alternativeName>
</protein>
<dbReference type="GO" id="GO:0046872">
    <property type="term" value="F:metal ion binding"/>
    <property type="evidence" value="ECO:0007669"/>
    <property type="project" value="UniProtKB-KW"/>
</dbReference>
<evidence type="ECO:0000313" key="12">
    <source>
        <dbReference type="Proteomes" id="UP000296153"/>
    </source>
</evidence>
<evidence type="ECO:0000256" key="5">
    <source>
        <dbReference type="ARBA" id="ARBA00022694"/>
    </source>
</evidence>
<keyword evidence="5" id="KW-0819">tRNA processing</keyword>
<comment type="subcellular location">
    <subcellularLocation>
        <location evidence="1">Cytoplasm</location>
    </subcellularLocation>
</comment>
<dbReference type="EMBL" id="PDKT01000003">
    <property type="protein sequence ID" value="PPI87808.1"/>
    <property type="molecule type" value="Genomic_DNA"/>
</dbReference>
<dbReference type="OrthoDB" id="9800307at2"/>
<dbReference type="PANTHER" id="PTHR33540">
    <property type="entry name" value="TRNA THREONYLCARBAMOYLADENOSINE BIOSYNTHESIS PROTEIN TSAE"/>
    <property type="match status" value="1"/>
</dbReference>
<reference evidence="11 12" key="1">
    <citation type="journal article" date="2018" name="Genome Biol. Evol.">
        <title>Cladogenesis and Genomic Streamlining in Extracellular Endosymbionts of Tropical Stink Bugs.</title>
        <authorList>
            <person name="Otero-Bravo A."/>
            <person name="Goffredi S."/>
            <person name="Sabree Z.L."/>
        </authorList>
    </citation>
    <scope>NUCLEOTIDE SEQUENCE [LARGE SCALE GENOMIC DNA]</scope>
    <source>
        <strain evidence="11 12">SoEE</strain>
    </source>
</reference>
<keyword evidence="7" id="KW-0547">Nucleotide-binding</keyword>
<dbReference type="AlphaFoldDB" id="A0A2P5SZN8"/>
<keyword evidence="6" id="KW-0479">Metal-binding</keyword>
<dbReference type="GO" id="GO:0005524">
    <property type="term" value="F:ATP binding"/>
    <property type="evidence" value="ECO:0007669"/>
    <property type="project" value="UniProtKB-KW"/>
</dbReference>
<comment type="similarity">
    <text evidence="2">Belongs to the TsaE family.</text>
</comment>
<dbReference type="Pfam" id="PF02367">
    <property type="entry name" value="TsaE"/>
    <property type="match status" value="1"/>
</dbReference>
<keyword evidence="8" id="KW-0067">ATP-binding</keyword>
<evidence type="ECO:0000313" key="11">
    <source>
        <dbReference type="EMBL" id="PPI87808.1"/>
    </source>
</evidence>
<evidence type="ECO:0000256" key="6">
    <source>
        <dbReference type="ARBA" id="ARBA00022723"/>
    </source>
</evidence>
<dbReference type="PANTHER" id="PTHR33540:SF2">
    <property type="entry name" value="TRNA THREONYLCARBAMOYLADENOSINE BIOSYNTHESIS PROTEIN TSAE"/>
    <property type="match status" value="1"/>
</dbReference>
<dbReference type="Proteomes" id="UP000296153">
    <property type="component" value="Unassembled WGS sequence"/>
</dbReference>
<comment type="caution">
    <text evidence="11">The sequence shown here is derived from an EMBL/GenBank/DDBJ whole genome shotgun (WGS) entry which is preliminary data.</text>
</comment>
<dbReference type="NCBIfam" id="TIGR00150">
    <property type="entry name" value="T6A_YjeE"/>
    <property type="match status" value="1"/>
</dbReference>
<evidence type="ECO:0000256" key="7">
    <source>
        <dbReference type="ARBA" id="ARBA00022741"/>
    </source>
</evidence>
<name>A0A2P5SZN8_9GAMM</name>
<organism evidence="11 12">
    <name type="scientific">Candidatus Pantoea edessiphila</name>
    <dbReference type="NCBI Taxonomy" id="2044610"/>
    <lineage>
        <taxon>Bacteria</taxon>
        <taxon>Pseudomonadati</taxon>
        <taxon>Pseudomonadota</taxon>
        <taxon>Gammaproteobacteria</taxon>
        <taxon>Enterobacterales</taxon>
        <taxon>Erwiniaceae</taxon>
        <taxon>Pantoea</taxon>
    </lineage>
</organism>
<evidence type="ECO:0000256" key="1">
    <source>
        <dbReference type="ARBA" id="ARBA00004496"/>
    </source>
</evidence>
<dbReference type="SUPFAM" id="SSF52540">
    <property type="entry name" value="P-loop containing nucleoside triphosphate hydrolases"/>
    <property type="match status" value="1"/>
</dbReference>